<dbReference type="OrthoDB" id="329835at2759"/>
<reference evidence="9" key="1">
    <citation type="submission" date="2020-11" db="EMBL/GenBank/DDBJ databases">
        <authorList>
            <person name="Tran Van P."/>
        </authorList>
    </citation>
    <scope>NUCLEOTIDE SEQUENCE</scope>
</reference>
<evidence type="ECO:0000256" key="1">
    <source>
        <dbReference type="ARBA" id="ARBA00022450"/>
    </source>
</evidence>
<dbReference type="InterPro" id="IPR036736">
    <property type="entry name" value="ACP-like_sf"/>
</dbReference>
<sequence length="164" mass="18389">GNGGQSNYSFGNSLCERICEERRRDGLHGLAVQYGPIGDVGVMSNTDKALVWSTLKKQRINSCCDVLDKLLAINKPIVTSYIKVDQKKETGNRQTRMVGELWRALGIDPETTPNHLTLGEIGLESMFAVELQQEMEREWQIKMSINQVKSITVGMLKDYQNGNV</sequence>
<organism evidence="9">
    <name type="scientific">Oppiella nova</name>
    <dbReference type="NCBI Taxonomy" id="334625"/>
    <lineage>
        <taxon>Eukaryota</taxon>
        <taxon>Metazoa</taxon>
        <taxon>Ecdysozoa</taxon>
        <taxon>Arthropoda</taxon>
        <taxon>Chelicerata</taxon>
        <taxon>Arachnida</taxon>
        <taxon>Acari</taxon>
        <taxon>Acariformes</taxon>
        <taxon>Sarcoptiformes</taxon>
        <taxon>Oribatida</taxon>
        <taxon>Brachypylina</taxon>
        <taxon>Oppioidea</taxon>
        <taxon>Oppiidae</taxon>
        <taxon>Oppiella</taxon>
    </lineage>
</organism>
<keyword evidence="4" id="KW-0521">NADP</keyword>
<keyword evidence="3" id="KW-0276">Fatty acid metabolism</keyword>
<protein>
    <recommendedName>
        <fullName evidence="11">Polyketide synthase</fullName>
    </recommendedName>
</protein>
<evidence type="ECO:0000256" key="5">
    <source>
        <dbReference type="ARBA" id="ARBA00023002"/>
    </source>
</evidence>
<dbReference type="GO" id="GO:0004312">
    <property type="term" value="F:fatty acid synthase activity"/>
    <property type="evidence" value="ECO:0007669"/>
    <property type="project" value="TreeGrafter"/>
</dbReference>
<feature type="non-terminal residue" evidence="9">
    <location>
        <position position="164"/>
    </location>
</feature>
<evidence type="ECO:0000313" key="10">
    <source>
        <dbReference type="Proteomes" id="UP000728032"/>
    </source>
</evidence>
<keyword evidence="1" id="KW-0596">Phosphopantetheine</keyword>
<dbReference type="PANTHER" id="PTHR43775:SF7">
    <property type="entry name" value="FATTY ACID SYNTHASE"/>
    <property type="match status" value="1"/>
</dbReference>
<evidence type="ECO:0000256" key="8">
    <source>
        <dbReference type="ARBA" id="ARBA00023268"/>
    </source>
</evidence>
<feature type="non-terminal residue" evidence="9">
    <location>
        <position position="1"/>
    </location>
</feature>
<keyword evidence="7" id="KW-0275">Fatty acid biosynthesis</keyword>
<dbReference type="PANTHER" id="PTHR43775">
    <property type="entry name" value="FATTY ACID SYNTHASE"/>
    <property type="match status" value="1"/>
</dbReference>
<keyword evidence="10" id="KW-1185">Reference proteome</keyword>
<evidence type="ECO:0000256" key="4">
    <source>
        <dbReference type="ARBA" id="ARBA00022857"/>
    </source>
</evidence>
<keyword evidence="6" id="KW-0443">Lipid metabolism</keyword>
<dbReference type="GO" id="GO:0006633">
    <property type="term" value="P:fatty acid biosynthetic process"/>
    <property type="evidence" value="ECO:0007669"/>
    <property type="project" value="UniProtKB-KW"/>
</dbReference>
<keyword evidence="5" id="KW-0560">Oxidoreductase</keyword>
<evidence type="ECO:0000313" key="9">
    <source>
        <dbReference type="EMBL" id="CAD7668492.1"/>
    </source>
</evidence>
<dbReference type="AlphaFoldDB" id="A0A7R9MUN6"/>
<gene>
    <name evidence="9" type="ORF">ONB1V03_LOCUS23361</name>
</gene>
<keyword evidence="8" id="KW-0511">Multifunctional enzyme</keyword>
<dbReference type="InterPro" id="IPR050091">
    <property type="entry name" value="PKS_NRPS_Biosynth_Enz"/>
</dbReference>
<dbReference type="GO" id="GO:0016491">
    <property type="term" value="F:oxidoreductase activity"/>
    <property type="evidence" value="ECO:0007669"/>
    <property type="project" value="UniProtKB-KW"/>
</dbReference>
<dbReference type="Proteomes" id="UP000728032">
    <property type="component" value="Unassembled WGS sequence"/>
</dbReference>
<dbReference type="EMBL" id="OC973606">
    <property type="protein sequence ID" value="CAD7668492.1"/>
    <property type="molecule type" value="Genomic_DNA"/>
</dbReference>
<dbReference type="EMBL" id="CAJPVJ010058781">
    <property type="protein sequence ID" value="CAG2183941.1"/>
    <property type="molecule type" value="Genomic_DNA"/>
</dbReference>
<accession>A0A7R9MUN6</accession>
<name>A0A7R9MUN6_9ACAR</name>
<dbReference type="SUPFAM" id="SSF47336">
    <property type="entry name" value="ACP-like"/>
    <property type="match status" value="1"/>
</dbReference>
<evidence type="ECO:0000256" key="2">
    <source>
        <dbReference type="ARBA" id="ARBA00022516"/>
    </source>
</evidence>
<proteinExistence type="predicted"/>
<keyword evidence="2" id="KW-0444">Lipid biosynthesis</keyword>
<dbReference type="Gene3D" id="3.40.50.720">
    <property type="entry name" value="NAD(P)-binding Rossmann-like Domain"/>
    <property type="match status" value="1"/>
</dbReference>
<dbReference type="Gene3D" id="1.10.1200.10">
    <property type="entry name" value="ACP-like"/>
    <property type="match status" value="1"/>
</dbReference>
<evidence type="ECO:0008006" key="11">
    <source>
        <dbReference type="Google" id="ProtNLM"/>
    </source>
</evidence>
<evidence type="ECO:0000256" key="7">
    <source>
        <dbReference type="ARBA" id="ARBA00023160"/>
    </source>
</evidence>
<evidence type="ECO:0000256" key="3">
    <source>
        <dbReference type="ARBA" id="ARBA00022832"/>
    </source>
</evidence>
<evidence type="ECO:0000256" key="6">
    <source>
        <dbReference type="ARBA" id="ARBA00023098"/>
    </source>
</evidence>